<dbReference type="PROSITE" id="PS50822">
    <property type="entry name" value="PIWI"/>
    <property type="match status" value="1"/>
</dbReference>
<dbReference type="InterPro" id="IPR032472">
    <property type="entry name" value="ArgoL2"/>
</dbReference>
<dbReference type="Proteomes" id="UP000615446">
    <property type="component" value="Unassembled WGS sequence"/>
</dbReference>
<evidence type="ECO:0000313" key="3">
    <source>
        <dbReference type="EMBL" id="GES96550.1"/>
    </source>
</evidence>
<accession>A0A8H3M235</accession>
<dbReference type="PANTHER" id="PTHR22891">
    <property type="entry name" value="EUKARYOTIC TRANSLATION INITIATION FACTOR 2C"/>
    <property type="match status" value="1"/>
</dbReference>
<dbReference type="Pfam" id="PF16488">
    <property type="entry name" value="ArgoL2"/>
    <property type="match status" value="1"/>
</dbReference>
<dbReference type="Pfam" id="PF02171">
    <property type="entry name" value="Piwi"/>
    <property type="match status" value="1"/>
</dbReference>
<reference evidence="3" key="1">
    <citation type="submission" date="2019-10" db="EMBL/GenBank/DDBJ databases">
        <title>Conservation and host-specific expression of non-tandemly repeated heterogenous ribosome RNA gene in arbuscular mycorrhizal fungi.</title>
        <authorList>
            <person name="Maeda T."/>
            <person name="Kobayashi Y."/>
            <person name="Nakagawa T."/>
            <person name="Ezawa T."/>
            <person name="Yamaguchi K."/>
            <person name="Bino T."/>
            <person name="Nishimoto Y."/>
            <person name="Shigenobu S."/>
            <person name="Kawaguchi M."/>
        </authorList>
    </citation>
    <scope>NUCLEOTIDE SEQUENCE</scope>
    <source>
        <strain evidence="3">HR1</strain>
    </source>
</reference>
<dbReference type="CDD" id="cd02846">
    <property type="entry name" value="PAZ_argonaute_like"/>
    <property type="match status" value="1"/>
</dbReference>
<dbReference type="InterPro" id="IPR014811">
    <property type="entry name" value="ArgoL1"/>
</dbReference>
<evidence type="ECO:0000259" key="1">
    <source>
        <dbReference type="PROSITE" id="PS50821"/>
    </source>
</evidence>
<dbReference type="EMBL" id="BLAL01000252">
    <property type="protein sequence ID" value="GES96550.1"/>
    <property type="molecule type" value="Genomic_DNA"/>
</dbReference>
<sequence>MCSITEFVKRPDLGRAGRSIKVRANYFEVTAFPSSDIYHYDIVIMPEVPPVLNEKIFQQAENSLFGIKAVYDGRRNIYSARPFPFDGLHTLEVTLSDDMDNVGSPPRAFKIRIKMVNKINMEEIIRFLNGRGSISPNILTGIMALNVMIHHKPSKTHKKVGRFFYTNQGSQPLDGGVKDWQGYFQSIRPTPMKLMINIDLHATAFYEGGSLVQMVVKILGKRSVEDLRRIQDRDHIKLEIYLKNLKIYVTHRGENDARRRLRITKLTKTPASSTKFEVDGQQIDIATYYNNVYNRRLIYPFLPCIFVRKETYLPMEICNVVEGQRYLCKLNERQTINMIKFTCQSPKSRADKINQGIEILDYRQNDSMQQFGFRVSNEMVITQARVLPTPTLHYHPASREDTFTPKNGSWNLRDKKVAIGATLGSWACAVFGNERDYPIGAVQKFIRELVTTCQDTGMNIPNKNPPIIHCNPQGGIENALRQVWVRAGITTKYKPQLILCILPNTGVPLYAEIKRVSDTVIGVASQCIQSRRMFSAKKQYCANVCLKINVKLGGMNSFVNPSQMPFITQRPTIIMGADVIHPAPGDQNTGRPSIAAVTASVDAKASRYAAAIRVQTGKQEVIGDLAEMVKELLRTFYITCGRKPERILFYRDGVSEGQFSIVLENEIKAIRAACKSLDEKYKPTITFVVVQKRHHTRFFLIDKKDGDRTGNCPSGTVVDAAVVHPFEFDFYLQSHPSLQGTSRPMHYHVLFDENGFNADSLQTLTYNLCYTFARCTRAVSIVPSIYYARLVCRRARFHSSGENWSDPDTSEGAGSASYAAVKADLLKVMYYI</sequence>
<dbReference type="InterPro" id="IPR036397">
    <property type="entry name" value="RNaseH_sf"/>
</dbReference>
<evidence type="ECO:0000313" key="4">
    <source>
        <dbReference type="Proteomes" id="UP000615446"/>
    </source>
</evidence>
<comment type="caution">
    <text evidence="3">The sequence shown here is derived from an EMBL/GenBank/DDBJ whole genome shotgun (WGS) entry which is preliminary data.</text>
</comment>
<protein>
    <submittedName>
        <fullName evidence="3">Piwi domain-containing protein</fullName>
    </submittedName>
</protein>
<dbReference type="InterPro" id="IPR036085">
    <property type="entry name" value="PAZ_dom_sf"/>
</dbReference>
<dbReference type="SMART" id="SM00950">
    <property type="entry name" value="Piwi"/>
    <property type="match status" value="1"/>
</dbReference>
<evidence type="ECO:0000259" key="2">
    <source>
        <dbReference type="PROSITE" id="PS50822"/>
    </source>
</evidence>
<feature type="domain" description="Piwi" evidence="2">
    <location>
        <begin position="497"/>
        <end position="800"/>
    </location>
</feature>
<proteinExistence type="predicted"/>
<name>A0A8H3M235_9GLOM</name>
<dbReference type="CDD" id="cd04657">
    <property type="entry name" value="Piwi_ago-like"/>
    <property type="match status" value="1"/>
</dbReference>
<dbReference type="InterPro" id="IPR003100">
    <property type="entry name" value="PAZ_dom"/>
</dbReference>
<dbReference type="Pfam" id="PF16486">
    <property type="entry name" value="ArgoN"/>
    <property type="match status" value="1"/>
</dbReference>
<organism evidence="3 4">
    <name type="scientific">Rhizophagus clarus</name>
    <dbReference type="NCBI Taxonomy" id="94130"/>
    <lineage>
        <taxon>Eukaryota</taxon>
        <taxon>Fungi</taxon>
        <taxon>Fungi incertae sedis</taxon>
        <taxon>Mucoromycota</taxon>
        <taxon>Glomeromycotina</taxon>
        <taxon>Glomeromycetes</taxon>
        <taxon>Glomerales</taxon>
        <taxon>Glomeraceae</taxon>
        <taxon>Rhizophagus</taxon>
    </lineage>
</organism>
<dbReference type="Pfam" id="PF16487">
    <property type="entry name" value="ArgoMid"/>
    <property type="match status" value="1"/>
</dbReference>
<feature type="domain" description="PAZ" evidence="1">
    <location>
        <begin position="222"/>
        <end position="322"/>
    </location>
</feature>
<dbReference type="SUPFAM" id="SSF53098">
    <property type="entry name" value="Ribonuclease H-like"/>
    <property type="match status" value="1"/>
</dbReference>
<dbReference type="InterPro" id="IPR003165">
    <property type="entry name" value="Piwi"/>
</dbReference>
<dbReference type="SMART" id="SM01163">
    <property type="entry name" value="DUF1785"/>
    <property type="match status" value="1"/>
</dbReference>
<dbReference type="GO" id="GO:0003723">
    <property type="term" value="F:RNA binding"/>
    <property type="evidence" value="ECO:0007669"/>
    <property type="project" value="InterPro"/>
</dbReference>
<dbReference type="InterPro" id="IPR012337">
    <property type="entry name" value="RNaseH-like_sf"/>
</dbReference>
<dbReference type="InterPro" id="IPR032473">
    <property type="entry name" value="Argonaute_Mid_dom"/>
</dbReference>
<dbReference type="Gene3D" id="3.30.420.10">
    <property type="entry name" value="Ribonuclease H-like superfamily/Ribonuclease H"/>
    <property type="match status" value="1"/>
</dbReference>
<dbReference type="InterPro" id="IPR032474">
    <property type="entry name" value="Argonaute_N"/>
</dbReference>
<dbReference type="Gene3D" id="2.170.260.10">
    <property type="entry name" value="paz domain"/>
    <property type="match status" value="1"/>
</dbReference>
<dbReference type="SUPFAM" id="SSF101690">
    <property type="entry name" value="PAZ domain"/>
    <property type="match status" value="1"/>
</dbReference>
<dbReference type="InterPro" id="IPR045246">
    <property type="entry name" value="Piwi_ago-like"/>
</dbReference>
<gene>
    <name evidence="3" type="ORF">RCL2_002317800</name>
</gene>
<dbReference type="Gene3D" id="3.40.50.2300">
    <property type="match status" value="1"/>
</dbReference>
<dbReference type="Pfam" id="PF08699">
    <property type="entry name" value="ArgoL1"/>
    <property type="match status" value="1"/>
</dbReference>
<dbReference type="OrthoDB" id="10252740at2759"/>
<dbReference type="AlphaFoldDB" id="A0A8H3M235"/>
<dbReference type="PROSITE" id="PS50821">
    <property type="entry name" value="PAZ"/>
    <property type="match status" value="1"/>
</dbReference>
<dbReference type="Pfam" id="PF02170">
    <property type="entry name" value="PAZ"/>
    <property type="match status" value="1"/>
</dbReference>